<evidence type="ECO:0008006" key="3">
    <source>
        <dbReference type="Google" id="ProtNLM"/>
    </source>
</evidence>
<evidence type="ECO:0000313" key="2">
    <source>
        <dbReference type="Proteomes" id="UP000053099"/>
    </source>
</evidence>
<evidence type="ECO:0000313" key="1">
    <source>
        <dbReference type="EMBL" id="KPD26413.1"/>
    </source>
</evidence>
<protein>
    <recommendedName>
        <fullName evidence="3">CopG family transcriptional regulator</fullName>
    </recommendedName>
</protein>
<organism evidence="1 2">
    <name type="scientific">Thermus scotoductus</name>
    <dbReference type="NCBI Taxonomy" id="37636"/>
    <lineage>
        <taxon>Bacteria</taxon>
        <taxon>Thermotogati</taxon>
        <taxon>Deinococcota</taxon>
        <taxon>Deinococci</taxon>
        <taxon>Thermales</taxon>
        <taxon>Thermaceae</taxon>
        <taxon>Thermus</taxon>
    </lineage>
</organism>
<name>A0A0N0IPX0_THESC</name>
<dbReference type="Proteomes" id="UP000053099">
    <property type="component" value="Unassembled WGS sequence"/>
</dbReference>
<accession>A0A0N0IPX0</accession>
<reference evidence="1 2" key="1">
    <citation type="submission" date="2015-09" db="EMBL/GenBank/DDBJ databases">
        <title>Draft genome sequence of Thermus scotoductus strain K1 isolated from a geothermal spring in Nagorno-Karabakh, Armenia.</title>
        <authorList>
            <person name="Saghatelyan A."/>
            <person name="Poghosyan L."/>
            <person name="Panosyan H."/>
            <person name="Birkeland N.-K."/>
        </authorList>
    </citation>
    <scope>NUCLEOTIDE SEQUENCE [LARGE SCALE GENOMIC DNA]</scope>
    <source>
        <strain evidence="1 2">K1</strain>
    </source>
</reference>
<proteinExistence type="predicted"/>
<dbReference type="PATRIC" id="fig|37636.3.peg.1500"/>
<sequence length="79" mass="9011">MKAHVRYTISLDPILAQYVEEMRTRLGLTRSEVFALALKRLREVELAQGYRALAKDADFLQDPLLDSGLEETLAETSWS</sequence>
<gene>
    <name evidence="1" type="ORF">AN926_10150</name>
</gene>
<dbReference type="AlphaFoldDB" id="A0A0N0IPX0"/>
<dbReference type="EMBL" id="LJJR01000040">
    <property type="protein sequence ID" value="KPD26413.1"/>
    <property type="molecule type" value="Genomic_DNA"/>
</dbReference>
<comment type="caution">
    <text evidence="1">The sequence shown here is derived from an EMBL/GenBank/DDBJ whole genome shotgun (WGS) entry which is preliminary data.</text>
</comment>